<organism evidence="7 8">
    <name type="scientific">Microbacterium commune</name>
    <dbReference type="NCBI Taxonomy" id="2762219"/>
    <lineage>
        <taxon>Bacteria</taxon>
        <taxon>Bacillati</taxon>
        <taxon>Actinomycetota</taxon>
        <taxon>Actinomycetes</taxon>
        <taxon>Micrococcales</taxon>
        <taxon>Microbacteriaceae</taxon>
        <taxon>Microbacterium</taxon>
    </lineage>
</organism>
<feature type="transmembrane region" description="Helical" evidence="5">
    <location>
        <begin position="96"/>
        <end position="124"/>
    </location>
</feature>
<evidence type="ECO:0000256" key="4">
    <source>
        <dbReference type="ARBA" id="ARBA00023136"/>
    </source>
</evidence>
<evidence type="ECO:0000256" key="1">
    <source>
        <dbReference type="ARBA" id="ARBA00004127"/>
    </source>
</evidence>
<reference evidence="7 8" key="1">
    <citation type="submission" date="2020-08" db="EMBL/GenBank/DDBJ databases">
        <title>A Genomic Blueprint of the Chicken Gut Microbiome.</title>
        <authorList>
            <person name="Gilroy R."/>
            <person name="Ravi A."/>
            <person name="Getino M."/>
            <person name="Pursley I."/>
            <person name="Horton D.L."/>
            <person name="Alikhan N.-F."/>
            <person name="Baker D."/>
            <person name="Gharbi K."/>
            <person name="Hall N."/>
            <person name="Watson M."/>
            <person name="Adriaenssens E.M."/>
            <person name="Foster-Nyarko E."/>
            <person name="Jarju S."/>
            <person name="Secka A."/>
            <person name="Antonio M."/>
            <person name="Oren A."/>
            <person name="Chaudhuri R."/>
            <person name="La Ragione R.M."/>
            <person name="Hildebrand F."/>
            <person name="Pallen M.J."/>
        </authorList>
    </citation>
    <scope>NUCLEOTIDE SEQUENCE [LARGE SCALE GENOMIC DNA]</scope>
    <source>
        <strain evidence="7 8">Re1</strain>
    </source>
</reference>
<evidence type="ECO:0000256" key="5">
    <source>
        <dbReference type="SAM" id="Phobius"/>
    </source>
</evidence>
<keyword evidence="8" id="KW-1185">Reference proteome</keyword>
<evidence type="ECO:0000313" key="7">
    <source>
        <dbReference type="EMBL" id="MBD8012167.1"/>
    </source>
</evidence>
<dbReference type="EMBL" id="JACSPX010000001">
    <property type="protein sequence ID" value="MBD8012167.1"/>
    <property type="molecule type" value="Genomic_DNA"/>
</dbReference>
<dbReference type="Pfam" id="PF02656">
    <property type="entry name" value="DUF202"/>
    <property type="match status" value="1"/>
</dbReference>
<protein>
    <submittedName>
        <fullName evidence="7">DUF202 domain-containing protein</fullName>
    </submittedName>
</protein>
<dbReference type="InterPro" id="IPR003807">
    <property type="entry name" value="DUF202"/>
</dbReference>
<keyword evidence="4 5" id="KW-0472">Membrane</keyword>
<sequence>MSGRAGGPATAPSWPGPFDAGLQLERTSLSWRRTALSLAVGSLVSLRLLPLWLGGAQWVLPGMAGLLAASLLWRVSRRRHRAFMADVEQDRPPRAAGAGALLVLAAGVAAAGMLGLAAVLIVSIR</sequence>
<name>A0ABR8W583_9MICO</name>
<accession>A0ABR8W583</accession>
<keyword evidence="3 5" id="KW-1133">Transmembrane helix</keyword>
<dbReference type="RefSeq" id="WP_191712669.1">
    <property type="nucleotide sequence ID" value="NZ_JACSPX010000001.1"/>
</dbReference>
<feature type="transmembrane region" description="Helical" evidence="5">
    <location>
        <begin position="58"/>
        <end position="75"/>
    </location>
</feature>
<gene>
    <name evidence="7" type="ORF">H9633_07615</name>
</gene>
<evidence type="ECO:0000259" key="6">
    <source>
        <dbReference type="Pfam" id="PF02656"/>
    </source>
</evidence>
<dbReference type="Proteomes" id="UP000611521">
    <property type="component" value="Unassembled WGS sequence"/>
</dbReference>
<comment type="caution">
    <text evidence="7">The sequence shown here is derived from an EMBL/GenBank/DDBJ whole genome shotgun (WGS) entry which is preliminary data.</text>
</comment>
<evidence type="ECO:0000313" key="8">
    <source>
        <dbReference type="Proteomes" id="UP000611521"/>
    </source>
</evidence>
<comment type="subcellular location">
    <subcellularLocation>
        <location evidence="1">Endomembrane system</location>
        <topology evidence="1">Multi-pass membrane protein</topology>
    </subcellularLocation>
</comment>
<evidence type="ECO:0000256" key="3">
    <source>
        <dbReference type="ARBA" id="ARBA00022989"/>
    </source>
</evidence>
<proteinExistence type="predicted"/>
<evidence type="ECO:0000256" key="2">
    <source>
        <dbReference type="ARBA" id="ARBA00022692"/>
    </source>
</evidence>
<keyword evidence="2 5" id="KW-0812">Transmembrane</keyword>
<feature type="domain" description="DUF202" evidence="6">
    <location>
        <begin position="20"/>
        <end position="82"/>
    </location>
</feature>